<sequence>MNKFNIHLLAFGATALLMTSACTNLDEKVYSSITESSYNYTLGDATKAVGSIYANLRGYYGAGNRTQEISSDEIIMPANMIGGWDDGGVYRRMHRHMWNSEQTLILDLWKNQYTGVILANRVLSQLNNKEFPLAANENEKRLIAEVRVLRAFHYWIIMDNWNNAPLMTEPSNDLPSNSTRQEMFDFVTSEIKAVIEDLPTDKTNDTYGRFTKWAAHALLANVYLNAEVYVGTPMWDKCIEECNAVLNSGKYQLDADYKTPFSTHNENSLENILVVPYDEIYANGFQYYRDALHKANKDTYNLEATPSGTGSYKGVPQFIDTYDPDDARLNATWLSGPQFKANGDPCVGFTDMNNKPLVYENKMPNGVNVGEGEGVRWLKYEIVQGARAGLNNDFVIFRLAQVYMMKAESLLRTGKADEAAQLVSTVRARAFKDHPEKANVTGAQLQEPSSYKYGTVTNYTLTPQNTRMPEQFGRFYDELGWEFAGEFTRRRDMIRFGTYTKAKWLSHESSSDYRSVFPIPQRVLDSNSKLSQNPNYE</sequence>
<evidence type="ECO:0000313" key="9">
    <source>
        <dbReference type="EMBL" id="SEF99641.1"/>
    </source>
</evidence>
<protein>
    <submittedName>
        <fullName evidence="9">Starch-binding associating with outer membrane</fullName>
    </submittedName>
</protein>
<dbReference type="RefSeq" id="WP_103983667.1">
    <property type="nucleotide sequence ID" value="NZ_FNVS01000011.1"/>
</dbReference>
<evidence type="ECO:0000256" key="6">
    <source>
        <dbReference type="SAM" id="SignalP"/>
    </source>
</evidence>
<dbReference type="Gene3D" id="1.25.40.390">
    <property type="match status" value="1"/>
</dbReference>
<reference evidence="9 10" key="1">
    <citation type="submission" date="2016-10" db="EMBL/GenBank/DDBJ databases">
        <authorList>
            <person name="Varghese N."/>
            <person name="Submissions S."/>
        </authorList>
    </citation>
    <scope>NUCLEOTIDE SEQUENCE [LARGE SCALE GENOMIC DNA]</scope>
    <source>
        <strain evidence="9 10">DSM 29073</strain>
    </source>
</reference>
<comment type="caution">
    <text evidence="9">The sequence shown here is derived from an EMBL/GenBank/DDBJ whole genome shotgun (WGS) entry which is preliminary data.</text>
</comment>
<organism evidence="9 10">
    <name type="scientific">Parabacteroides chinchillae</name>
    <dbReference type="NCBI Taxonomy" id="871327"/>
    <lineage>
        <taxon>Bacteria</taxon>
        <taxon>Pseudomonadati</taxon>
        <taxon>Bacteroidota</taxon>
        <taxon>Bacteroidia</taxon>
        <taxon>Bacteroidales</taxon>
        <taxon>Tannerellaceae</taxon>
        <taxon>Parabacteroides</taxon>
    </lineage>
</organism>
<comment type="subcellular location">
    <subcellularLocation>
        <location evidence="1">Cell outer membrane</location>
    </subcellularLocation>
</comment>
<dbReference type="Pfam" id="PF14322">
    <property type="entry name" value="SusD-like_3"/>
    <property type="match status" value="1"/>
</dbReference>
<keyword evidence="10" id="KW-1185">Reference proteome</keyword>
<evidence type="ECO:0000256" key="3">
    <source>
        <dbReference type="ARBA" id="ARBA00022729"/>
    </source>
</evidence>
<dbReference type="SUPFAM" id="SSF48452">
    <property type="entry name" value="TPR-like"/>
    <property type="match status" value="1"/>
</dbReference>
<feature type="domain" description="RagB/SusD" evidence="7">
    <location>
        <begin position="311"/>
        <end position="536"/>
    </location>
</feature>
<evidence type="ECO:0000259" key="8">
    <source>
        <dbReference type="Pfam" id="PF14322"/>
    </source>
</evidence>
<proteinExistence type="inferred from homology"/>
<dbReference type="AlphaFoldDB" id="A0A8G2BX67"/>
<dbReference type="InterPro" id="IPR011990">
    <property type="entry name" value="TPR-like_helical_dom_sf"/>
</dbReference>
<name>A0A8G2BX67_9BACT</name>
<dbReference type="InterPro" id="IPR012944">
    <property type="entry name" value="SusD_RagB_dom"/>
</dbReference>
<evidence type="ECO:0000313" key="10">
    <source>
        <dbReference type="Proteomes" id="UP000236725"/>
    </source>
</evidence>
<keyword evidence="4" id="KW-0472">Membrane</keyword>
<evidence type="ECO:0000259" key="7">
    <source>
        <dbReference type="Pfam" id="PF07980"/>
    </source>
</evidence>
<evidence type="ECO:0000256" key="5">
    <source>
        <dbReference type="ARBA" id="ARBA00023237"/>
    </source>
</evidence>
<feature type="chain" id="PRO_5034616487" evidence="6">
    <location>
        <begin position="24"/>
        <end position="537"/>
    </location>
</feature>
<dbReference type="GO" id="GO:0009279">
    <property type="term" value="C:cell outer membrane"/>
    <property type="evidence" value="ECO:0007669"/>
    <property type="project" value="UniProtKB-SubCell"/>
</dbReference>
<feature type="signal peptide" evidence="6">
    <location>
        <begin position="1"/>
        <end position="23"/>
    </location>
</feature>
<comment type="similarity">
    <text evidence="2">Belongs to the SusD family.</text>
</comment>
<dbReference type="Pfam" id="PF07980">
    <property type="entry name" value="SusD_RagB"/>
    <property type="match status" value="1"/>
</dbReference>
<dbReference type="EMBL" id="FNVS01000011">
    <property type="protein sequence ID" value="SEF99641.1"/>
    <property type="molecule type" value="Genomic_DNA"/>
</dbReference>
<accession>A0A8G2BX67</accession>
<evidence type="ECO:0000256" key="2">
    <source>
        <dbReference type="ARBA" id="ARBA00006275"/>
    </source>
</evidence>
<feature type="domain" description="SusD-like N-terminal" evidence="8">
    <location>
        <begin position="93"/>
        <end position="224"/>
    </location>
</feature>
<keyword evidence="3 6" id="KW-0732">Signal</keyword>
<dbReference type="InterPro" id="IPR033985">
    <property type="entry name" value="SusD-like_N"/>
</dbReference>
<dbReference type="PROSITE" id="PS51257">
    <property type="entry name" value="PROKAR_LIPOPROTEIN"/>
    <property type="match status" value="1"/>
</dbReference>
<evidence type="ECO:0000256" key="1">
    <source>
        <dbReference type="ARBA" id="ARBA00004442"/>
    </source>
</evidence>
<evidence type="ECO:0000256" key="4">
    <source>
        <dbReference type="ARBA" id="ARBA00023136"/>
    </source>
</evidence>
<keyword evidence="5" id="KW-0998">Cell outer membrane</keyword>
<dbReference type="Proteomes" id="UP000236725">
    <property type="component" value="Unassembled WGS sequence"/>
</dbReference>
<gene>
    <name evidence="9" type="ORF">SAMN05444001_11191</name>
</gene>